<organism evidence="2 3">
    <name type="scientific">Mycobacterium scrofulaceum</name>
    <dbReference type="NCBI Taxonomy" id="1783"/>
    <lineage>
        <taxon>Bacteria</taxon>
        <taxon>Bacillati</taxon>
        <taxon>Actinomycetota</taxon>
        <taxon>Actinomycetes</taxon>
        <taxon>Mycobacteriales</taxon>
        <taxon>Mycobacteriaceae</taxon>
        <taxon>Mycobacterium</taxon>
    </lineage>
</organism>
<name>A0A1X0JRC1_MYCSC</name>
<feature type="transmembrane region" description="Helical" evidence="1">
    <location>
        <begin position="82"/>
        <end position="100"/>
    </location>
</feature>
<dbReference type="InterPro" id="IPR045919">
    <property type="entry name" value="DUF6338"/>
</dbReference>
<keyword evidence="3" id="KW-1185">Reference proteome</keyword>
<dbReference type="AlphaFoldDB" id="A0A1X0JRC1"/>
<keyword evidence="1" id="KW-0812">Transmembrane</keyword>
<sequence>MTTFQALLVAVIAVLPGAVYTIARESHGASWAWRKTDAATLIFRFLATSAAFHVLLAPATYYGYRHVVVTGATAPNVLPWSWWAAIAAYVIVPYLVGVWMEDSREWKPSSRRVLGWPKNTLKHLLAFISGTDPEPRAWDRLFSKNRTGYVTLKLKDSQEWKAGIWYRPAYASAYGEDQELYIAEQVAVSADGAVSSDANGDPIYLGVGLLIRWSEIEYIEFVDLSGMGG</sequence>
<keyword evidence="1" id="KW-1133">Transmembrane helix</keyword>
<reference evidence="2 3" key="1">
    <citation type="submission" date="2017-02" db="EMBL/GenBank/DDBJ databases">
        <title>The new phylogeny of genus Mycobacterium.</title>
        <authorList>
            <person name="Tortoli E."/>
            <person name="Trovato A."/>
            <person name="Cirillo D.M."/>
        </authorList>
    </citation>
    <scope>NUCLEOTIDE SEQUENCE [LARGE SCALE GENOMIC DNA]</scope>
    <source>
        <strain evidence="2 3">DSM 43992</strain>
    </source>
</reference>
<evidence type="ECO:0000256" key="1">
    <source>
        <dbReference type="SAM" id="Phobius"/>
    </source>
</evidence>
<accession>A0A1X0JRC1</accession>
<dbReference type="OrthoDB" id="3618713at2"/>
<dbReference type="Pfam" id="PF19865">
    <property type="entry name" value="DUF6338"/>
    <property type="match status" value="1"/>
</dbReference>
<protein>
    <submittedName>
        <fullName evidence="2">Uncharacterized protein</fullName>
    </submittedName>
</protein>
<dbReference type="EMBL" id="MVIJ01000102">
    <property type="protein sequence ID" value="ORB65381.1"/>
    <property type="molecule type" value="Genomic_DNA"/>
</dbReference>
<feature type="transmembrane region" description="Helical" evidence="1">
    <location>
        <begin position="43"/>
        <end position="62"/>
    </location>
</feature>
<gene>
    <name evidence="2" type="ORF">BST44_28525</name>
</gene>
<proteinExistence type="predicted"/>
<comment type="caution">
    <text evidence="2">The sequence shown here is derived from an EMBL/GenBank/DDBJ whole genome shotgun (WGS) entry which is preliminary data.</text>
</comment>
<dbReference type="Proteomes" id="UP000192601">
    <property type="component" value="Unassembled WGS sequence"/>
</dbReference>
<evidence type="ECO:0000313" key="3">
    <source>
        <dbReference type="Proteomes" id="UP000192601"/>
    </source>
</evidence>
<evidence type="ECO:0000313" key="2">
    <source>
        <dbReference type="EMBL" id="ORB65381.1"/>
    </source>
</evidence>
<feature type="transmembrane region" description="Helical" evidence="1">
    <location>
        <begin position="6"/>
        <end position="23"/>
    </location>
</feature>
<dbReference type="RefSeq" id="WP_047324298.1">
    <property type="nucleotide sequence ID" value="NZ_MVIJ01000102.1"/>
</dbReference>
<keyword evidence="1" id="KW-0472">Membrane</keyword>